<keyword evidence="2" id="KW-1185">Reference proteome</keyword>
<sequence>MGIENVFGINNSLNILFQFENVNKYPLFIQDNDEIQHDLWKKIALNNYRIKYNDVKHIYNKRKEIFDEKTSKLVGSFRQWTFRQSYKIGNNFTRKEFNC</sequence>
<proteinExistence type="predicted"/>
<protein>
    <submittedName>
        <fullName evidence="1">Uncharacterized protein</fullName>
    </submittedName>
</protein>
<evidence type="ECO:0000313" key="1">
    <source>
        <dbReference type="EMBL" id="KAF7624740.1"/>
    </source>
</evidence>
<name>A0A8S9ZCU2_9BILA</name>
<gene>
    <name evidence="1" type="ORF">Mgra_00009991</name>
</gene>
<evidence type="ECO:0000313" key="2">
    <source>
        <dbReference type="Proteomes" id="UP000605970"/>
    </source>
</evidence>
<dbReference type="EMBL" id="JABEBT010000205">
    <property type="protein sequence ID" value="KAF7624740.1"/>
    <property type="molecule type" value="Genomic_DNA"/>
</dbReference>
<dbReference type="Proteomes" id="UP000605970">
    <property type="component" value="Unassembled WGS sequence"/>
</dbReference>
<organism evidence="1 2">
    <name type="scientific">Meloidogyne graminicola</name>
    <dbReference type="NCBI Taxonomy" id="189291"/>
    <lineage>
        <taxon>Eukaryota</taxon>
        <taxon>Metazoa</taxon>
        <taxon>Ecdysozoa</taxon>
        <taxon>Nematoda</taxon>
        <taxon>Chromadorea</taxon>
        <taxon>Rhabditida</taxon>
        <taxon>Tylenchina</taxon>
        <taxon>Tylenchomorpha</taxon>
        <taxon>Tylenchoidea</taxon>
        <taxon>Meloidogynidae</taxon>
        <taxon>Meloidogyninae</taxon>
        <taxon>Meloidogyne</taxon>
    </lineage>
</organism>
<reference evidence="1" key="1">
    <citation type="journal article" date="2020" name="Ecol. Evol.">
        <title>Genome structure and content of the rice root-knot nematode (Meloidogyne graminicola).</title>
        <authorList>
            <person name="Phan N.T."/>
            <person name="Danchin E.G.J."/>
            <person name="Klopp C."/>
            <person name="Perfus-Barbeoch L."/>
            <person name="Kozlowski D.K."/>
            <person name="Koutsovoulos G.D."/>
            <person name="Lopez-Roques C."/>
            <person name="Bouchez O."/>
            <person name="Zahm M."/>
            <person name="Besnard G."/>
            <person name="Bellafiore S."/>
        </authorList>
    </citation>
    <scope>NUCLEOTIDE SEQUENCE</scope>
    <source>
        <strain evidence="1">VN-18</strain>
    </source>
</reference>
<accession>A0A8S9ZCU2</accession>
<comment type="caution">
    <text evidence="1">The sequence shown here is derived from an EMBL/GenBank/DDBJ whole genome shotgun (WGS) entry which is preliminary data.</text>
</comment>
<dbReference type="AlphaFoldDB" id="A0A8S9ZCU2"/>